<feature type="transmembrane region" description="Helical" evidence="1">
    <location>
        <begin position="70"/>
        <end position="91"/>
    </location>
</feature>
<evidence type="ECO:0000313" key="3">
    <source>
        <dbReference type="Proteomes" id="UP000789405"/>
    </source>
</evidence>
<name>A0A9N9H005_9GLOM</name>
<evidence type="ECO:0000256" key="1">
    <source>
        <dbReference type="SAM" id="Phobius"/>
    </source>
</evidence>
<dbReference type="Proteomes" id="UP000789405">
    <property type="component" value="Unassembled WGS sequence"/>
</dbReference>
<accession>A0A9N9H005</accession>
<reference evidence="2" key="1">
    <citation type="submission" date="2021-06" db="EMBL/GenBank/DDBJ databases">
        <authorList>
            <person name="Kallberg Y."/>
            <person name="Tangrot J."/>
            <person name="Rosling A."/>
        </authorList>
    </citation>
    <scope>NUCLEOTIDE SEQUENCE</scope>
    <source>
        <strain evidence="2">MA453B</strain>
    </source>
</reference>
<dbReference type="AlphaFoldDB" id="A0A9N9H005"/>
<dbReference type="EMBL" id="CAJVPY010005181">
    <property type="protein sequence ID" value="CAG8637320.1"/>
    <property type="molecule type" value="Genomic_DNA"/>
</dbReference>
<comment type="caution">
    <text evidence="2">The sequence shown here is derived from an EMBL/GenBank/DDBJ whole genome shotgun (WGS) entry which is preliminary data.</text>
</comment>
<protein>
    <submittedName>
        <fullName evidence="2">25492_t:CDS:1</fullName>
    </submittedName>
</protein>
<evidence type="ECO:0000313" key="2">
    <source>
        <dbReference type="EMBL" id="CAG8637320.1"/>
    </source>
</evidence>
<keyword evidence="1" id="KW-0812">Transmembrane</keyword>
<sequence>MFVDISTSIPSASKVTSKVTSKETSKVTSTLTTTFNPTVSVMMPTESSNRTFPTFPTFPIDINLPDRFDAIGIAAVAFTAISILVGILIFYKRKKYPKKANNVNKGQNIKRFMYVFKISFI</sequence>
<proteinExistence type="predicted"/>
<keyword evidence="1" id="KW-0472">Membrane</keyword>
<organism evidence="2 3">
    <name type="scientific">Dentiscutata erythropus</name>
    <dbReference type="NCBI Taxonomy" id="1348616"/>
    <lineage>
        <taxon>Eukaryota</taxon>
        <taxon>Fungi</taxon>
        <taxon>Fungi incertae sedis</taxon>
        <taxon>Mucoromycota</taxon>
        <taxon>Glomeromycotina</taxon>
        <taxon>Glomeromycetes</taxon>
        <taxon>Diversisporales</taxon>
        <taxon>Gigasporaceae</taxon>
        <taxon>Dentiscutata</taxon>
    </lineage>
</organism>
<gene>
    <name evidence="2" type="ORF">DERYTH_LOCUS9469</name>
</gene>
<keyword evidence="1" id="KW-1133">Transmembrane helix</keyword>
<keyword evidence="3" id="KW-1185">Reference proteome</keyword>
<dbReference type="OrthoDB" id="10409245at2759"/>